<feature type="region of interest" description="Disordered" evidence="5">
    <location>
        <begin position="1"/>
        <end position="38"/>
    </location>
</feature>
<dbReference type="EMBL" id="BDRX01000097">
    <property type="protein sequence ID" value="GBF97378.1"/>
    <property type="molecule type" value="Genomic_DNA"/>
</dbReference>
<organism evidence="6 7">
    <name type="scientific">Raphidocelis subcapitata</name>
    <dbReference type="NCBI Taxonomy" id="307507"/>
    <lineage>
        <taxon>Eukaryota</taxon>
        <taxon>Viridiplantae</taxon>
        <taxon>Chlorophyta</taxon>
        <taxon>core chlorophytes</taxon>
        <taxon>Chlorophyceae</taxon>
        <taxon>CS clade</taxon>
        <taxon>Sphaeropleales</taxon>
        <taxon>Selenastraceae</taxon>
        <taxon>Raphidocelis</taxon>
    </lineage>
</organism>
<dbReference type="GO" id="GO:0005634">
    <property type="term" value="C:nucleus"/>
    <property type="evidence" value="ECO:0007669"/>
    <property type="project" value="UniProtKB-SubCell"/>
</dbReference>
<evidence type="ECO:0000256" key="1">
    <source>
        <dbReference type="ARBA" id="ARBA00004123"/>
    </source>
</evidence>
<evidence type="ECO:0000256" key="3">
    <source>
        <dbReference type="ARBA" id="ARBA00022552"/>
    </source>
</evidence>
<dbReference type="PANTHER" id="PTHR13026:SF0">
    <property type="entry name" value="RIBOSOMAL RNA PROCESSING 1B"/>
    <property type="match status" value="1"/>
</dbReference>
<dbReference type="AlphaFoldDB" id="A0A2V0PBZ7"/>
<feature type="region of interest" description="Disordered" evidence="5">
    <location>
        <begin position="329"/>
        <end position="626"/>
    </location>
</feature>
<feature type="compositionally biased region" description="Low complexity" evidence="5">
    <location>
        <begin position="449"/>
        <end position="475"/>
    </location>
</feature>
<dbReference type="GO" id="GO:0006364">
    <property type="term" value="P:rRNA processing"/>
    <property type="evidence" value="ECO:0007669"/>
    <property type="project" value="UniProtKB-KW"/>
</dbReference>
<comment type="similarity">
    <text evidence="2">Belongs to the RRP1 family.</text>
</comment>
<feature type="compositionally biased region" description="Low complexity" evidence="5">
    <location>
        <begin position="419"/>
        <end position="431"/>
    </location>
</feature>
<accession>A0A2V0PBZ7</accession>
<dbReference type="OrthoDB" id="2019504at2759"/>
<evidence type="ECO:0000313" key="7">
    <source>
        <dbReference type="Proteomes" id="UP000247498"/>
    </source>
</evidence>
<gene>
    <name evidence="6" type="ORF">Rsub_11025</name>
</gene>
<evidence type="ECO:0000256" key="5">
    <source>
        <dbReference type="SAM" id="MobiDB-lite"/>
    </source>
</evidence>
<feature type="compositionally biased region" description="Low complexity" evidence="5">
    <location>
        <begin position="572"/>
        <end position="587"/>
    </location>
</feature>
<dbReference type="Pfam" id="PF05997">
    <property type="entry name" value="Nop52"/>
    <property type="match status" value="1"/>
</dbReference>
<comment type="subcellular location">
    <subcellularLocation>
        <location evidence="1">Nucleus</location>
    </subcellularLocation>
</comment>
<feature type="compositionally biased region" description="Gly residues" evidence="5">
    <location>
        <begin position="592"/>
        <end position="610"/>
    </location>
</feature>
<evidence type="ECO:0000256" key="4">
    <source>
        <dbReference type="ARBA" id="ARBA00023242"/>
    </source>
</evidence>
<name>A0A2V0PBZ7_9CHLO</name>
<feature type="compositionally biased region" description="Low complexity" evidence="5">
    <location>
        <begin position="346"/>
        <end position="365"/>
    </location>
</feature>
<evidence type="ECO:0000313" key="6">
    <source>
        <dbReference type="EMBL" id="GBF97378.1"/>
    </source>
</evidence>
<dbReference type="GO" id="GO:0030688">
    <property type="term" value="C:preribosome, small subunit precursor"/>
    <property type="evidence" value="ECO:0007669"/>
    <property type="project" value="InterPro"/>
</dbReference>
<keyword evidence="4" id="KW-0539">Nucleus</keyword>
<evidence type="ECO:0000256" key="2">
    <source>
        <dbReference type="ARBA" id="ARBA00006374"/>
    </source>
</evidence>
<dbReference type="InterPro" id="IPR010301">
    <property type="entry name" value="RRP1"/>
</dbReference>
<feature type="compositionally biased region" description="Gly residues" evidence="5">
    <location>
        <begin position="490"/>
        <end position="500"/>
    </location>
</feature>
<feature type="compositionally biased region" description="Low complexity" evidence="5">
    <location>
        <begin position="377"/>
        <end position="409"/>
    </location>
</feature>
<comment type="caution">
    <text evidence="6">The sequence shown here is derived from an EMBL/GenBank/DDBJ whole genome shotgun (WGS) entry which is preliminary data.</text>
</comment>
<keyword evidence="7" id="KW-1185">Reference proteome</keyword>
<dbReference type="Proteomes" id="UP000247498">
    <property type="component" value="Unassembled WGS sequence"/>
</dbReference>
<dbReference type="PANTHER" id="PTHR13026">
    <property type="entry name" value="NNP-1 PROTEIN NOVEL NUCLEAR PROTEIN 1 NOP52"/>
    <property type="match status" value="1"/>
</dbReference>
<protein>
    <submittedName>
        <fullName evidence="6">Uncharacterized protein</fullName>
    </submittedName>
</protein>
<keyword evidence="3" id="KW-0698">rRNA processing</keyword>
<proteinExistence type="inferred from homology"/>
<dbReference type="InParanoid" id="A0A2V0PBZ7"/>
<dbReference type="STRING" id="307507.A0A2V0PBZ7"/>
<reference evidence="6 7" key="1">
    <citation type="journal article" date="2018" name="Sci. Rep.">
        <title>Raphidocelis subcapitata (=Pseudokirchneriella subcapitata) provides an insight into genome evolution and environmental adaptations in the Sphaeropleales.</title>
        <authorList>
            <person name="Suzuki S."/>
            <person name="Yamaguchi H."/>
            <person name="Nakajima N."/>
            <person name="Kawachi M."/>
        </authorList>
    </citation>
    <scope>NUCLEOTIDE SEQUENCE [LARGE SCALE GENOMIC DNA]</scope>
    <source>
        <strain evidence="6 7">NIES-35</strain>
    </source>
</reference>
<sequence>MSAPRKADGAQRPAKRKRKEKPVLAEAPTGSNAGNSKFARALGSTDFTTREKGLQALARWMALRSDLEEADMLKIWKGVFFCFWHSDKAPVQADLAQRLAGMLSSLPRPTAALYFGCFLTTMRREWPAIDYHRLDKFLMLVRKFLAAALALMRGSDWDPELVATYAAALQARVLAPPGDASNRAAGLTYHLADIIIPELRASCANGGAAGPSIAGRRRVAGDGKRAREGAAAAAAAAAQPPGAAIEALLGPFVEALRTAPEKAAVLRIRASVFDELAEEVASPSDGEPLARLDAAALSARLFDLGASPEVRARNREALYAASKALEAAAGGAKRRRAEAPAGGDGAAAAPAANGVAAAGPAAGSAGKKKVPKRKAGAEAAAEAAPAATPKKAAAGARAGAAAEAAPETPKQQRKPLTPPQQQQPAASPRTPVAEGGDKPAKKQKHKAADAAATPKQQQQQQQQQEQQQRQPQQQQVGFSTPQPAKPRPQAGGGGGGGGGAAAAHPSGAQSVPSKQAARGLRSVHAAASTPAGKRGVVINLRRNIYHKHGAPPPAPDVRTPPAAKPKGSALKRAQAPATAQPTARAAARLSLGEGGGAPGSAPGRVGGGGAKVTPGRLPRPKAASFF</sequence>